<keyword evidence="2 6" id="KW-0489">Methyltransferase</keyword>
<feature type="region of interest" description="Disordered" evidence="7">
    <location>
        <begin position="256"/>
        <end position="305"/>
    </location>
</feature>
<evidence type="ECO:0000259" key="8">
    <source>
        <dbReference type="PROSITE" id="PS51515"/>
    </source>
</evidence>
<dbReference type="EC" id="2.1.1.-" evidence="6"/>
<dbReference type="InterPro" id="IPR029063">
    <property type="entry name" value="SAM-dependent_MTases_sf"/>
</dbReference>
<evidence type="ECO:0000256" key="7">
    <source>
        <dbReference type="SAM" id="MobiDB-lite"/>
    </source>
</evidence>
<sequence>MDMSAYVWDKRISLSEPDRFLKLCVGAEDVDLSRNWRMGPGGAWQLGCYMVPHGLESFVRGRYSPIWGLGISVTCWAGSRLDIVGYVEVADGKLTADSIPNLHKLQRARWASLHPGKDFDESTLVSEATVRQQLTTAANTLKTAPALTGTHKQLPSGRYAVGTYWVQDTTAHCTALPLRQLTKNQKKKRRQKLAKKGKRAESQTLYGEDSHQGFLSSAACAASESELSTAAIIAAGLHSSGPAETPVEPRVASNIARPVSSGNPEGSDCEDQLNSDGSRAGGHAAPDAAADLGHETGDAAPPAKRQRQVYLHGNYHRYYGYRLGSAFEEDPRLQVLDKRWFQGRRCLDIGCNEGVVTLSVVQRFGCFSMLGVDIDEALVKKACRRLQTVRSEAASRQEHLRRHYPASAEAETLQGLGAQPSPAAQRKAAATAVRALGCTWFQCEDFVAAEHSAQSVDTVLCLSVTKWVHLNRGDEGLRSLFQKVRDVLTPGGFFVLEPQPWRSYKQAMRKQGVSAAPHSQLDQLHFRPEAFMEYLVQELTFKLVRSPEVAESAPGFDRPMYVFKKVLQGSP</sequence>
<evidence type="ECO:0000256" key="6">
    <source>
        <dbReference type="RuleBase" id="RU367087"/>
    </source>
</evidence>
<dbReference type="Gene3D" id="3.40.50.150">
    <property type="entry name" value="Vaccinia Virus protein VP39"/>
    <property type="match status" value="1"/>
</dbReference>
<evidence type="ECO:0000313" key="9">
    <source>
        <dbReference type="EMBL" id="KAK9824349.1"/>
    </source>
</evidence>
<dbReference type="EMBL" id="JALJOR010000002">
    <property type="protein sequence ID" value="KAK9824349.1"/>
    <property type="molecule type" value="Genomic_DNA"/>
</dbReference>
<dbReference type="InterPro" id="IPR024160">
    <property type="entry name" value="BIN3_SAM-bd_dom"/>
</dbReference>
<accession>A0AAW1QSU8</accession>
<evidence type="ECO:0000313" key="10">
    <source>
        <dbReference type="Proteomes" id="UP001489004"/>
    </source>
</evidence>
<evidence type="ECO:0000256" key="3">
    <source>
        <dbReference type="ARBA" id="ARBA00022679"/>
    </source>
</evidence>
<dbReference type="PROSITE" id="PS51515">
    <property type="entry name" value="BIN3_SAM"/>
    <property type="match status" value="1"/>
</dbReference>
<protein>
    <recommendedName>
        <fullName evidence="6">RNA methyltransferase</fullName>
        <ecNumber evidence="6">2.1.1.-</ecNumber>
    </recommendedName>
</protein>
<dbReference type="AlphaFoldDB" id="A0AAW1QSU8"/>
<evidence type="ECO:0000256" key="1">
    <source>
        <dbReference type="ARBA" id="ARBA00008361"/>
    </source>
</evidence>
<dbReference type="Pfam" id="PF06859">
    <property type="entry name" value="Bin3"/>
    <property type="match status" value="1"/>
</dbReference>
<dbReference type="GO" id="GO:0017069">
    <property type="term" value="F:snRNA binding"/>
    <property type="evidence" value="ECO:0007669"/>
    <property type="project" value="TreeGrafter"/>
</dbReference>
<evidence type="ECO:0000256" key="2">
    <source>
        <dbReference type="ARBA" id="ARBA00022603"/>
    </source>
</evidence>
<dbReference type="InterPro" id="IPR039772">
    <property type="entry name" value="Bin3-like"/>
</dbReference>
<organism evidence="9 10">
    <name type="scientific">[Myrmecia] bisecta</name>
    <dbReference type="NCBI Taxonomy" id="41462"/>
    <lineage>
        <taxon>Eukaryota</taxon>
        <taxon>Viridiplantae</taxon>
        <taxon>Chlorophyta</taxon>
        <taxon>core chlorophytes</taxon>
        <taxon>Trebouxiophyceae</taxon>
        <taxon>Trebouxiales</taxon>
        <taxon>Trebouxiaceae</taxon>
        <taxon>Myrmecia</taxon>
    </lineage>
</organism>
<evidence type="ECO:0000256" key="5">
    <source>
        <dbReference type="PROSITE-ProRule" id="PRU00848"/>
    </source>
</evidence>
<evidence type="ECO:0000256" key="4">
    <source>
        <dbReference type="ARBA" id="ARBA00022691"/>
    </source>
</evidence>
<keyword evidence="10" id="KW-1185">Reference proteome</keyword>
<feature type="domain" description="Bin3-type SAM" evidence="8">
    <location>
        <begin position="330"/>
        <end position="568"/>
    </location>
</feature>
<dbReference type="GO" id="GO:0040031">
    <property type="term" value="P:snRNA modification"/>
    <property type="evidence" value="ECO:0007669"/>
    <property type="project" value="TreeGrafter"/>
</dbReference>
<dbReference type="CDD" id="cd02440">
    <property type="entry name" value="AdoMet_MTases"/>
    <property type="match status" value="1"/>
</dbReference>
<dbReference type="PANTHER" id="PTHR12315">
    <property type="entry name" value="BICOID-INTERACTING PROTEIN RELATED"/>
    <property type="match status" value="1"/>
</dbReference>
<dbReference type="InterPro" id="IPR010675">
    <property type="entry name" value="Bin3_C"/>
</dbReference>
<proteinExistence type="inferred from homology"/>
<dbReference type="SUPFAM" id="SSF53335">
    <property type="entry name" value="S-adenosyl-L-methionine-dependent methyltransferases"/>
    <property type="match status" value="1"/>
</dbReference>
<dbReference type="Proteomes" id="UP001489004">
    <property type="component" value="Unassembled WGS sequence"/>
</dbReference>
<comment type="caution">
    <text evidence="9">The sequence shown here is derived from an EMBL/GenBank/DDBJ whole genome shotgun (WGS) entry which is preliminary data.</text>
</comment>
<dbReference type="PANTHER" id="PTHR12315:SF0">
    <property type="entry name" value="7SK SNRNA METHYLPHOSPHATE CAPPING ENZYME"/>
    <property type="match status" value="1"/>
</dbReference>
<gene>
    <name evidence="9" type="ORF">WJX72_009605</name>
</gene>
<name>A0AAW1QSU8_9CHLO</name>
<comment type="similarity">
    <text evidence="1 6">Belongs to the methyltransferase superfamily.</text>
</comment>
<keyword evidence="3 6" id="KW-0808">Transferase</keyword>
<reference evidence="9 10" key="1">
    <citation type="journal article" date="2024" name="Nat. Commun.">
        <title>Phylogenomics reveals the evolutionary origins of lichenization in chlorophyte algae.</title>
        <authorList>
            <person name="Puginier C."/>
            <person name="Libourel C."/>
            <person name="Otte J."/>
            <person name="Skaloud P."/>
            <person name="Haon M."/>
            <person name="Grisel S."/>
            <person name="Petersen M."/>
            <person name="Berrin J.G."/>
            <person name="Delaux P.M."/>
            <person name="Dal Grande F."/>
            <person name="Keller J."/>
        </authorList>
    </citation>
    <scope>NUCLEOTIDE SEQUENCE [LARGE SCALE GENOMIC DNA]</scope>
    <source>
        <strain evidence="9 10">SAG 2043</strain>
    </source>
</reference>
<dbReference type="GO" id="GO:0008173">
    <property type="term" value="F:RNA methyltransferase activity"/>
    <property type="evidence" value="ECO:0007669"/>
    <property type="project" value="UniProtKB-UniRule"/>
</dbReference>
<dbReference type="GO" id="GO:0008171">
    <property type="term" value="F:O-methyltransferase activity"/>
    <property type="evidence" value="ECO:0007669"/>
    <property type="project" value="UniProtKB-UniRule"/>
</dbReference>
<keyword evidence="4 5" id="KW-0949">S-adenosyl-L-methionine</keyword>
<feature type="compositionally biased region" description="Low complexity" evidence="7">
    <location>
        <begin position="281"/>
        <end position="291"/>
    </location>
</feature>
<feature type="region of interest" description="Disordered" evidence="7">
    <location>
        <begin position="182"/>
        <end position="208"/>
    </location>
</feature>
<feature type="compositionally biased region" description="Basic residues" evidence="7">
    <location>
        <begin position="184"/>
        <end position="198"/>
    </location>
</feature>
<dbReference type="GO" id="GO:0032259">
    <property type="term" value="P:methylation"/>
    <property type="evidence" value="ECO:0007669"/>
    <property type="project" value="UniProtKB-KW"/>
</dbReference>